<evidence type="ECO:0000256" key="4">
    <source>
        <dbReference type="ARBA" id="ARBA00022553"/>
    </source>
</evidence>
<protein>
    <recommendedName>
        <fullName evidence="12">Circadian input-output histidine kinase CikA</fullName>
        <ecNumber evidence="3">2.7.13.3</ecNumber>
    </recommendedName>
    <alternativeName>
        <fullName evidence="11">Sensory/regulatory protein RpfC</fullName>
    </alternativeName>
</protein>
<evidence type="ECO:0000256" key="3">
    <source>
        <dbReference type="ARBA" id="ARBA00012438"/>
    </source>
</evidence>
<comment type="subunit">
    <text evidence="10">At low DSF concentrations, interacts with RpfF.</text>
</comment>
<dbReference type="Proteomes" id="UP000027982">
    <property type="component" value="Chromosome"/>
</dbReference>
<keyword evidence="9" id="KW-0902">Two-component regulatory system</keyword>
<dbReference type="GO" id="GO:0005524">
    <property type="term" value="F:ATP binding"/>
    <property type="evidence" value="ECO:0007669"/>
    <property type="project" value="UniProtKB-KW"/>
</dbReference>
<dbReference type="PANTHER" id="PTHR45339">
    <property type="entry name" value="HYBRID SIGNAL TRANSDUCTION HISTIDINE KINASE J"/>
    <property type="match status" value="1"/>
</dbReference>
<dbReference type="InterPro" id="IPR003661">
    <property type="entry name" value="HisK_dim/P_dom"/>
</dbReference>
<dbReference type="AlphaFoldDB" id="A0A068NRS2"/>
<feature type="modified residue" description="4-aspartylphosphate" evidence="13">
    <location>
        <position position="1147"/>
    </location>
</feature>
<dbReference type="CDD" id="cd00082">
    <property type="entry name" value="HisKA"/>
    <property type="match status" value="1"/>
</dbReference>
<dbReference type="GO" id="GO:0000155">
    <property type="term" value="F:phosphorelay sensor kinase activity"/>
    <property type="evidence" value="ECO:0007669"/>
    <property type="project" value="InterPro"/>
</dbReference>
<dbReference type="STRING" id="661478.OP10G_2753"/>
<keyword evidence="7 16" id="KW-0418">Kinase</keyword>
<accession>A0A068NRS2</accession>
<name>A0A068NRS2_FIMGI</name>
<dbReference type="Pfam" id="PF02518">
    <property type="entry name" value="HATPase_c"/>
    <property type="match status" value="1"/>
</dbReference>
<evidence type="ECO:0000256" key="12">
    <source>
        <dbReference type="ARBA" id="ARBA00074306"/>
    </source>
</evidence>
<keyword evidence="5" id="KW-0808">Transferase</keyword>
<dbReference type="InterPro" id="IPR036097">
    <property type="entry name" value="HisK_dim/P_sf"/>
</dbReference>
<dbReference type="Pfam" id="PF13185">
    <property type="entry name" value="GAF_2"/>
    <property type="match status" value="1"/>
</dbReference>
<reference evidence="16 17" key="1">
    <citation type="journal article" date="2014" name="PLoS ONE">
        <title>The first complete genome sequence of the class fimbriimonadia in the phylum armatimonadetes.</title>
        <authorList>
            <person name="Hu Z.Y."/>
            <person name="Wang Y.Z."/>
            <person name="Im W.T."/>
            <person name="Wang S.Y."/>
            <person name="Zhao G.P."/>
            <person name="Zheng H.J."/>
            <person name="Quan Z.X."/>
        </authorList>
    </citation>
    <scope>NUCLEOTIDE SEQUENCE [LARGE SCALE GENOMIC DNA]</scope>
    <source>
        <strain evidence="16">Gsoil 348</strain>
    </source>
</reference>
<evidence type="ECO:0000256" key="9">
    <source>
        <dbReference type="ARBA" id="ARBA00023012"/>
    </source>
</evidence>
<dbReference type="InterPro" id="IPR004358">
    <property type="entry name" value="Sig_transdc_His_kin-like_C"/>
</dbReference>
<dbReference type="SUPFAM" id="SSF55874">
    <property type="entry name" value="ATPase domain of HSP90 chaperone/DNA topoisomerase II/histidine kinase"/>
    <property type="match status" value="1"/>
</dbReference>
<comment type="catalytic activity">
    <reaction evidence="1">
        <text>ATP + protein L-histidine = ADP + protein N-phospho-L-histidine.</text>
        <dbReference type="EC" id="2.7.13.3"/>
    </reaction>
</comment>
<dbReference type="Pfam" id="PF00512">
    <property type="entry name" value="HisKA"/>
    <property type="match status" value="1"/>
</dbReference>
<dbReference type="CDD" id="cd16922">
    <property type="entry name" value="HATPase_EvgS-ArcB-TorS-like"/>
    <property type="match status" value="1"/>
</dbReference>
<dbReference type="InterPro" id="IPR001789">
    <property type="entry name" value="Sig_transdc_resp-reg_receiver"/>
</dbReference>
<keyword evidence="6" id="KW-0547">Nucleotide-binding</keyword>
<dbReference type="InterPro" id="IPR011006">
    <property type="entry name" value="CheY-like_superfamily"/>
</dbReference>
<evidence type="ECO:0000256" key="11">
    <source>
        <dbReference type="ARBA" id="ARBA00068150"/>
    </source>
</evidence>
<feature type="modified residue" description="4-aspartylphosphate" evidence="13">
    <location>
        <position position="1007"/>
    </location>
</feature>
<dbReference type="KEGG" id="fgi:OP10G_2753"/>
<evidence type="ECO:0000256" key="10">
    <source>
        <dbReference type="ARBA" id="ARBA00064003"/>
    </source>
</evidence>
<dbReference type="Gene3D" id="1.10.287.130">
    <property type="match status" value="1"/>
</dbReference>
<dbReference type="FunFam" id="3.30.565.10:FF:000010">
    <property type="entry name" value="Sensor histidine kinase RcsC"/>
    <property type="match status" value="1"/>
</dbReference>
<proteinExistence type="inferred from homology"/>
<dbReference type="InterPro" id="IPR005467">
    <property type="entry name" value="His_kinase_dom"/>
</dbReference>
<dbReference type="Gene3D" id="3.30.565.10">
    <property type="entry name" value="Histidine kinase-like ATPase, C-terminal domain"/>
    <property type="match status" value="1"/>
</dbReference>
<evidence type="ECO:0000256" key="7">
    <source>
        <dbReference type="ARBA" id="ARBA00022777"/>
    </source>
</evidence>
<evidence type="ECO:0000259" key="14">
    <source>
        <dbReference type="PROSITE" id="PS50109"/>
    </source>
</evidence>
<dbReference type="InterPro" id="IPR003594">
    <property type="entry name" value="HATPase_dom"/>
</dbReference>
<evidence type="ECO:0000256" key="6">
    <source>
        <dbReference type="ARBA" id="ARBA00022741"/>
    </source>
</evidence>
<dbReference type="InterPro" id="IPR029016">
    <property type="entry name" value="GAF-like_dom_sf"/>
</dbReference>
<keyword evidence="8" id="KW-0067">ATP-binding</keyword>
<dbReference type="HOGENOM" id="CLU_268514_0_0_0"/>
<organism evidence="16 17">
    <name type="scientific">Fimbriimonas ginsengisoli Gsoil 348</name>
    <dbReference type="NCBI Taxonomy" id="661478"/>
    <lineage>
        <taxon>Bacteria</taxon>
        <taxon>Bacillati</taxon>
        <taxon>Armatimonadota</taxon>
        <taxon>Fimbriimonadia</taxon>
        <taxon>Fimbriimonadales</taxon>
        <taxon>Fimbriimonadaceae</taxon>
        <taxon>Fimbriimonas</taxon>
    </lineage>
</organism>
<feature type="domain" description="Histidine kinase" evidence="14">
    <location>
        <begin position="723"/>
        <end position="944"/>
    </location>
</feature>
<gene>
    <name evidence="16" type="ORF">OP10G_2753</name>
</gene>
<evidence type="ECO:0000256" key="5">
    <source>
        <dbReference type="ARBA" id="ARBA00022679"/>
    </source>
</evidence>
<feature type="domain" description="Response regulatory" evidence="15">
    <location>
        <begin position="959"/>
        <end position="1073"/>
    </location>
</feature>
<dbReference type="SMART" id="SM00448">
    <property type="entry name" value="REC"/>
    <property type="match status" value="2"/>
</dbReference>
<dbReference type="PRINTS" id="PR00344">
    <property type="entry name" value="BCTRLSENSOR"/>
</dbReference>
<dbReference type="SMART" id="SM00388">
    <property type="entry name" value="HisKA"/>
    <property type="match status" value="1"/>
</dbReference>
<keyword evidence="17" id="KW-1185">Reference proteome</keyword>
<evidence type="ECO:0000256" key="1">
    <source>
        <dbReference type="ARBA" id="ARBA00000085"/>
    </source>
</evidence>
<dbReference type="FunFam" id="1.10.287.130:FF:000002">
    <property type="entry name" value="Two-component osmosensing histidine kinase"/>
    <property type="match status" value="1"/>
</dbReference>
<evidence type="ECO:0000256" key="2">
    <source>
        <dbReference type="ARBA" id="ARBA00006402"/>
    </source>
</evidence>
<dbReference type="PANTHER" id="PTHR45339:SF5">
    <property type="entry name" value="HISTIDINE KINASE"/>
    <property type="match status" value="1"/>
</dbReference>
<dbReference type="PROSITE" id="PS50109">
    <property type="entry name" value="HIS_KIN"/>
    <property type="match status" value="1"/>
</dbReference>
<keyword evidence="4 13" id="KW-0597">Phosphoprotein</keyword>
<dbReference type="SMART" id="SM00387">
    <property type="entry name" value="HATPase_c"/>
    <property type="match status" value="1"/>
</dbReference>
<evidence type="ECO:0000313" key="17">
    <source>
        <dbReference type="Proteomes" id="UP000027982"/>
    </source>
</evidence>
<evidence type="ECO:0000313" key="16">
    <source>
        <dbReference type="EMBL" id="AIE86121.1"/>
    </source>
</evidence>
<dbReference type="SUPFAM" id="SSF55781">
    <property type="entry name" value="GAF domain-like"/>
    <property type="match status" value="4"/>
</dbReference>
<dbReference type="Pfam" id="PF00072">
    <property type="entry name" value="Response_reg"/>
    <property type="match status" value="1"/>
</dbReference>
<dbReference type="InterPro" id="IPR036890">
    <property type="entry name" value="HATPase_C_sf"/>
</dbReference>
<dbReference type="EC" id="2.7.13.3" evidence="3"/>
<evidence type="ECO:0000259" key="15">
    <source>
        <dbReference type="PROSITE" id="PS50110"/>
    </source>
</evidence>
<dbReference type="SUPFAM" id="SSF52172">
    <property type="entry name" value="CheY-like"/>
    <property type="match status" value="2"/>
</dbReference>
<feature type="domain" description="Response regulatory" evidence="15">
    <location>
        <begin position="1098"/>
        <end position="1216"/>
    </location>
</feature>
<dbReference type="Gene3D" id="3.40.50.2300">
    <property type="match status" value="2"/>
</dbReference>
<sequence length="1222" mass="134963">MKRATLDASNASELTSELLRRNEQLATLHQIGVALGRLSTPDEIPQIVHRAMSGRILDNHNIFIALYDETSRRIDFSVYSIEGKPHSEPSRTFGDHGIGITEFVLTHQTPLLIRSDLQRELTRRGIAQLGRQAKCLLTVPILAGKKALGVISVQNYHAEGLYDETHLELLSTIASQTAVALENSRLLAERELAVARQRRLMELSAAINANQDLDVVLRVVRDAICESIADRVGVWIVQDGEMRGSWGTDIDGTVIDERGRRTTFKSWGNAVQELVAKGLPFAIRDFQRKMPDGTIRQHIPWAALAMQAGGELVGIVSMDTLHSLRPINPADLEPLLPFCEQAAVAIQRARILDETRRLVKRQARLMELSAAISANKRLDEILRMVRDALADAGVADRVGVWTLKNNRLYGAWGTDAEGKVLDERDLDFALDEWDTKIQDLIIQELPYILTKFDQDDKKDVTQGVIAMRAGGEVVGIISLDTFLCGRELKPSDLEPLLAFAEQAAVAIQNASLTEQSDKIIRRQRRLMELSAAVSANRKLEEVLRLVRDAVAESGVGDRVGVWTLKGDYLHGSWGTDEYGEVTDERGLTYHVTDWEIDVRMLGHREAPYVLAELTHVMETGEQRERVPQSILPMRVGGELVGIISIDALISGKPITAADVEHLLPFAEQAAVAIQNLRLLDSANRELAERQRVESVLRAKATELLQARDEALEATRAKGQFLANMSHEIRTPMNGIIGMASLLLSTQLDPEQRDYTLTLRNSADSLLLLLNDVLDYSKIEAGKIEIESVPLDLRELIEDVSELLAPRAHAKGLEFVCAIQPDFPSSLIGDPGRLRQVLVNLIGNAIKFTDIGLILVRAGAVQADGDTFQVRLEVCDTGVGIPEFRWETIFQSFTQADGSTTRRFGGTGLGLTISRQLVELMGGRIGLSSRESEGSRFWVELPLAKSAIPQTAVEKIVPCHVIVASSNQATREVLAEHLRYWNCVVEEATSINDLVALVRHRPDLLLIDADLEGGTWKSAISALRLAGLETPTTYLLTPLGTRVEVEVESSGFVAGALSKPVRQWQILETLQKLGGGQPTSTKRLATAPEEGVQVPLGLNVLVAEDNPVNRKIVEKFLQRWQCRVQSVETGRQALELVQKTPFDVVLMDVQMPEMDGFEATAAIREWEVATGRHVPIVATTAYAMEGDQEKCFDAGMDAYVSKPINPQELYAVLASLAKLYPPT</sequence>
<dbReference type="CDD" id="cd17546">
    <property type="entry name" value="REC_hyHK_CKI1_RcsC-like"/>
    <property type="match status" value="1"/>
</dbReference>
<dbReference type="SMART" id="SM00065">
    <property type="entry name" value="GAF"/>
    <property type="match status" value="4"/>
</dbReference>
<dbReference type="eggNOG" id="COG2205">
    <property type="taxonomic scope" value="Bacteria"/>
</dbReference>
<dbReference type="InterPro" id="IPR003018">
    <property type="entry name" value="GAF"/>
</dbReference>
<evidence type="ECO:0000256" key="13">
    <source>
        <dbReference type="PROSITE-ProRule" id="PRU00169"/>
    </source>
</evidence>
<dbReference type="EMBL" id="CP007139">
    <property type="protein sequence ID" value="AIE86121.1"/>
    <property type="molecule type" value="Genomic_DNA"/>
</dbReference>
<dbReference type="Gene3D" id="3.30.450.40">
    <property type="match status" value="4"/>
</dbReference>
<dbReference type="SUPFAM" id="SSF47384">
    <property type="entry name" value="Homodimeric domain of signal transducing histidine kinase"/>
    <property type="match status" value="1"/>
</dbReference>
<dbReference type="PROSITE" id="PS50110">
    <property type="entry name" value="RESPONSE_REGULATORY"/>
    <property type="match status" value="2"/>
</dbReference>
<comment type="similarity">
    <text evidence="2">In the N-terminal section; belongs to the phytochrome family.</text>
</comment>
<evidence type="ECO:0000256" key="8">
    <source>
        <dbReference type="ARBA" id="ARBA00022840"/>
    </source>
</evidence>